<feature type="compositionally biased region" description="Polar residues" evidence="1">
    <location>
        <begin position="43"/>
        <end position="52"/>
    </location>
</feature>
<gene>
    <name evidence="3" type="ORF">BU24DRAFT_418759</name>
</gene>
<dbReference type="EMBL" id="ML978067">
    <property type="protein sequence ID" value="KAF2019150.1"/>
    <property type="molecule type" value="Genomic_DNA"/>
</dbReference>
<dbReference type="AlphaFoldDB" id="A0A6A5Y2W8"/>
<evidence type="ECO:0000313" key="3">
    <source>
        <dbReference type="EMBL" id="KAF2019150.1"/>
    </source>
</evidence>
<proteinExistence type="predicted"/>
<organism evidence="3 4">
    <name type="scientific">Aaosphaeria arxii CBS 175.79</name>
    <dbReference type="NCBI Taxonomy" id="1450172"/>
    <lineage>
        <taxon>Eukaryota</taxon>
        <taxon>Fungi</taxon>
        <taxon>Dikarya</taxon>
        <taxon>Ascomycota</taxon>
        <taxon>Pezizomycotina</taxon>
        <taxon>Dothideomycetes</taxon>
        <taxon>Pleosporomycetidae</taxon>
        <taxon>Pleosporales</taxon>
        <taxon>Pleosporales incertae sedis</taxon>
        <taxon>Aaosphaeria</taxon>
    </lineage>
</organism>
<dbReference type="Pfam" id="PF04927">
    <property type="entry name" value="SMP"/>
    <property type="match status" value="1"/>
</dbReference>
<dbReference type="InterPro" id="IPR007011">
    <property type="entry name" value="LEA_SMP_dom"/>
</dbReference>
<reference evidence="3" key="1">
    <citation type="journal article" date="2020" name="Stud. Mycol.">
        <title>101 Dothideomycetes genomes: a test case for predicting lifestyles and emergence of pathogens.</title>
        <authorList>
            <person name="Haridas S."/>
            <person name="Albert R."/>
            <person name="Binder M."/>
            <person name="Bloem J."/>
            <person name="Labutti K."/>
            <person name="Salamov A."/>
            <person name="Andreopoulos B."/>
            <person name="Baker S."/>
            <person name="Barry K."/>
            <person name="Bills G."/>
            <person name="Bluhm B."/>
            <person name="Cannon C."/>
            <person name="Castanera R."/>
            <person name="Culley D."/>
            <person name="Daum C."/>
            <person name="Ezra D."/>
            <person name="Gonzalez J."/>
            <person name="Henrissat B."/>
            <person name="Kuo A."/>
            <person name="Liang C."/>
            <person name="Lipzen A."/>
            <person name="Lutzoni F."/>
            <person name="Magnuson J."/>
            <person name="Mondo S."/>
            <person name="Nolan M."/>
            <person name="Ohm R."/>
            <person name="Pangilinan J."/>
            <person name="Park H.-J."/>
            <person name="Ramirez L."/>
            <person name="Alfaro M."/>
            <person name="Sun H."/>
            <person name="Tritt A."/>
            <person name="Yoshinaga Y."/>
            <person name="Zwiers L.-H."/>
            <person name="Turgeon B."/>
            <person name="Goodwin S."/>
            <person name="Spatafora J."/>
            <person name="Crous P."/>
            <person name="Grigoriev I."/>
        </authorList>
    </citation>
    <scope>NUCLEOTIDE SEQUENCE</scope>
    <source>
        <strain evidence="3">CBS 175.79</strain>
    </source>
</reference>
<feature type="compositionally biased region" description="Polar residues" evidence="1">
    <location>
        <begin position="67"/>
        <end position="76"/>
    </location>
</feature>
<dbReference type="Proteomes" id="UP000799778">
    <property type="component" value="Unassembled WGS sequence"/>
</dbReference>
<dbReference type="GeneID" id="54284444"/>
<keyword evidence="4" id="KW-1185">Reference proteome</keyword>
<feature type="domain" description="SMP" evidence="2">
    <location>
        <begin position="4"/>
        <end position="44"/>
    </location>
</feature>
<protein>
    <recommendedName>
        <fullName evidence="2">SMP domain-containing protein</fullName>
    </recommendedName>
</protein>
<evidence type="ECO:0000313" key="4">
    <source>
        <dbReference type="Proteomes" id="UP000799778"/>
    </source>
</evidence>
<dbReference type="RefSeq" id="XP_033387489.1">
    <property type="nucleotide sequence ID" value="XM_033527047.1"/>
</dbReference>
<sequence length="76" mass="7477">MPKSNPMTGDDASRIQSQQAKSGGDMSSGGFSARAQSAAARNDNANAVSGSSGDFAGRAQNLAADNGNANSGTGQK</sequence>
<name>A0A6A5Y2W8_9PLEO</name>
<evidence type="ECO:0000259" key="2">
    <source>
        <dbReference type="Pfam" id="PF04927"/>
    </source>
</evidence>
<evidence type="ECO:0000256" key="1">
    <source>
        <dbReference type="SAM" id="MobiDB-lite"/>
    </source>
</evidence>
<dbReference type="OrthoDB" id="5988651at2759"/>
<feature type="region of interest" description="Disordered" evidence="1">
    <location>
        <begin position="1"/>
        <end position="76"/>
    </location>
</feature>
<accession>A0A6A5Y2W8</accession>